<comment type="caution">
    <text evidence="1">The sequence shown here is derived from an EMBL/GenBank/DDBJ whole genome shotgun (WGS) entry which is preliminary data.</text>
</comment>
<evidence type="ECO:0000313" key="2">
    <source>
        <dbReference type="Proteomes" id="UP000798662"/>
    </source>
</evidence>
<name>A0ACC3C1R4_PYRYE</name>
<protein>
    <submittedName>
        <fullName evidence="1">Uncharacterized protein</fullName>
    </submittedName>
</protein>
<organism evidence="1 2">
    <name type="scientific">Pyropia yezoensis</name>
    <name type="common">Susabi-nori</name>
    <name type="synonym">Porphyra yezoensis</name>
    <dbReference type="NCBI Taxonomy" id="2788"/>
    <lineage>
        <taxon>Eukaryota</taxon>
        <taxon>Rhodophyta</taxon>
        <taxon>Bangiophyceae</taxon>
        <taxon>Bangiales</taxon>
        <taxon>Bangiaceae</taxon>
        <taxon>Pyropia</taxon>
    </lineage>
</organism>
<proteinExistence type="predicted"/>
<gene>
    <name evidence="1" type="ORF">I4F81_006453</name>
</gene>
<accession>A0ACC3C1R4</accession>
<evidence type="ECO:0000313" key="1">
    <source>
        <dbReference type="EMBL" id="KAK1863900.1"/>
    </source>
</evidence>
<reference evidence="1" key="1">
    <citation type="submission" date="2019-11" db="EMBL/GenBank/DDBJ databases">
        <title>Nori genome reveals adaptations in red seaweeds to the harsh intertidal environment.</title>
        <authorList>
            <person name="Wang D."/>
            <person name="Mao Y."/>
        </authorList>
    </citation>
    <scope>NUCLEOTIDE SEQUENCE</scope>
    <source>
        <tissue evidence="1">Gametophyte</tissue>
    </source>
</reference>
<dbReference type="Proteomes" id="UP000798662">
    <property type="component" value="Chromosome 2"/>
</dbReference>
<sequence length="394" mass="41108">MVRSTGATLLPSACPPTPHEMDNGGAQATSVDLVAALPPLEYTSPPPGDTAACNLARFSTPRRDDVVASPLFQGLDGAGVRVAVLDTGIDATHPALVHRIDVAASKNFTSDDPEDIADQGGHGTHCAGIIAAEDRGAIMSGIAPAATLIVCKVLGDSGRGSWPWVAAGIRHAVAQGADVISMSMGDGSDHTCGEVFTDGTCDLYKALQKALAAGVVVVVAAGNAGGRSAKNEINPPGSFGGVITVASHNDAGGRSTFSSMGGELDVMAPGETFSTYARGKPYQIGFRAYRPGRDYEQLRGTSMACPLVAGLAALLVQAGRRPTAAGLSDELRDRIDRSHFRARTTYEVREMLRYFSDRPHEHRREDGYGGLSRVYSFVKSSVGDRQLTAKAAAV</sequence>
<dbReference type="EMBL" id="CM020619">
    <property type="protein sequence ID" value="KAK1863900.1"/>
    <property type="molecule type" value="Genomic_DNA"/>
</dbReference>
<keyword evidence="2" id="KW-1185">Reference proteome</keyword>